<accession>A0ABC8T194</accession>
<dbReference type="AlphaFoldDB" id="A0ABC8T194"/>
<dbReference type="PANTHER" id="PTHR38390:SF2">
    <property type="entry name" value="OS01G0103900 PROTEIN"/>
    <property type="match status" value="1"/>
</dbReference>
<proteinExistence type="predicted"/>
<evidence type="ECO:0000256" key="1">
    <source>
        <dbReference type="SAM" id="MobiDB-lite"/>
    </source>
</evidence>
<keyword evidence="3" id="KW-1185">Reference proteome</keyword>
<protein>
    <submittedName>
        <fullName evidence="2">Uncharacterized protein</fullName>
    </submittedName>
</protein>
<name>A0ABC8T194_9AQUA</name>
<evidence type="ECO:0000313" key="3">
    <source>
        <dbReference type="Proteomes" id="UP001642360"/>
    </source>
</evidence>
<reference evidence="2 3" key="1">
    <citation type="submission" date="2024-02" db="EMBL/GenBank/DDBJ databases">
        <authorList>
            <person name="Vignale AGUSTIN F."/>
            <person name="Sosa J E."/>
            <person name="Modenutti C."/>
        </authorList>
    </citation>
    <scope>NUCLEOTIDE SEQUENCE [LARGE SCALE GENOMIC DNA]</scope>
</reference>
<feature type="region of interest" description="Disordered" evidence="1">
    <location>
        <begin position="577"/>
        <end position="599"/>
    </location>
</feature>
<dbReference type="EMBL" id="CAUOFW020003970">
    <property type="protein sequence ID" value="CAK9163206.1"/>
    <property type="molecule type" value="Genomic_DNA"/>
</dbReference>
<evidence type="ECO:0000313" key="2">
    <source>
        <dbReference type="EMBL" id="CAK9163206.1"/>
    </source>
</evidence>
<gene>
    <name evidence="2" type="ORF">ILEXP_LOCUS32242</name>
</gene>
<comment type="caution">
    <text evidence="2">The sequence shown here is derived from an EMBL/GenBank/DDBJ whole genome shotgun (WGS) entry which is preliminary data.</text>
</comment>
<organism evidence="2 3">
    <name type="scientific">Ilex paraguariensis</name>
    <name type="common">yerba mate</name>
    <dbReference type="NCBI Taxonomy" id="185542"/>
    <lineage>
        <taxon>Eukaryota</taxon>
        <taxon>Viridiplantae</taxon>
        <taxon>Streptophyta</taxon>
        <taxon>Embryophyta</taxon>
        <taxon>Tracheophyta</taxon>
        <taxon>Spermatophyta</taxon>
        <taxon>Magnoliopsida</taxon>
        <taxon>eudicotyledons</taxon>
        <taxon>Gunneridae</taxon>
        <taxon>Pentapetalae</taxon>
        <taxon>asterids</taxon>
        <taxon>campanulids</taxon>
        <taxon>Aquifoliales</taxon>
        <taxon>Aquifoliaceae</taxon>
        <taxon>Ilex</taxon>
    </lineage>
</organism>
<dbReference type="PANTHER" id="PTHR38390">
    <property type="entry name" value="OS01G0103900 PROTEIN"/>
    <property type="match status" value="1"/>
</dbReference>
<sequence length="599" mass="66824">MVMLCFVLDLRSLSPPLLRDLKQSLLQLANFYAISTPINDRTHSKPLRDRIGLCYVFKSRISGADELKVAYNPRGNFSLRDFHDAVNNLPTDAFAPELNTSGALCCDDVKLSTVLSDEILYSWGVNEKDITRKVIMISSCLVENLDPVTRKTLMDAADKCISVEFVLLEQMSNHLGDTTQNINSFVKQICYLENCSFRGYLPVTVPVIGVITKTCRCHGIPLNDAHGKNIDESSSCPVTGNYLEEFDLIENSVKVGEKTVLFMPSSQCSLRLRQVSSSVDFNIIERTNLGSLSEVFQGLSTALHSLDQGLVCSSNCNIEPVVVKGMFAGRSSSGDGWQRIAGSEEVLPVPDVSQLIESTVSKEIEHSVRAALLKEWRVHAFNFSQMEVGDYNPVLHERGFHQILNSLLIGASEMSSQVDTRIIKFDALMFFIHKSIPPKLKELTLESNLVEQDSSEEAVPSKQATDAVVIEEQIPQLDVKMREDKTNASITEEWERLIVSEVPKIHSPTCIFRPKLDQPVVSPPEGTRQLDEKTSRILERLEVPRQLKTKITSPIVSSSVSVETKRPLVPVRPIIAADQGTTASQPIKPNFQRLKRKQR</sequence>
<dbReference type="Proteomes" id="UP001642360">
    <property type="component" value="Unassembled WGS sequence"/>
</dbReference>